<protein>
    <submittedName>
        <fullName evidence="3">Uncharacterized protein</fullName>
    </submittedName>
</protein>
<accession>A0ABP0KSY0</accession>
<feature type="compositionally biased region" description="Basic and acidic residues" evidence="2">
    <location>
        <begin position="90"/>
        <end position="104"/>
    </location>
</feature>
<feature type="region of interest" description="Disordered" evidence="2">
    <location>
        <begin position="1"/>
        <end position="135"/>
    </location>
</feature>
<evidence type="ECO:0000256" key="1">
    <source>
        <dbReference type="SAM" id="Coils"/>
    </source>
</evidence>
<proteinExistence type="predicted"/>
<keyword evidence="4" id="KW-1185">Reference proteome</keyword>
<keyword evidence="1" id="KW-0175">Coiled coil</keyword>
<evidence type="ECO:0000313" key="3">
    <source>
        <dbReference type="EMBL" id="CAK9029965.1"/>
    </source>
</evidence>
<name>A0ABP0KSY0_9DINO</name>
<feature type="coiled-coil region" evidence="1">
    <location>
        <begin position="657"/>
        <end position="691"/>
    </location>
</feature>
<feature type="coiled-coil region" evidence="1">
    <location>
        <begin position="382"/>
        <end position="438"/>
    </location>
</feature>
<sequence>MQQKHAEPSDDLQESAESPSSAGATSPDFGQPQILVTPASDVTGLPTPDFGNEKTSESKASETQGEEVQRSVDSPKFGFAVPPSPDAEWDTLKLPEVDSGHGDQHPSTPDFGSLGRHNPFLDLGSVSDRKSPDSKTFDFEIDQQREDGDDLEGHAESAELLQECFRLDEELQSKKEMLKWFYQELEATSAKSELAEELDASLTLVEKLEGKLERLHAQEHSSQVFEDHVNEAKELQLSLQNEENICRTLRFEHDDLASELRDFREKLCDAQRTAEEASKLRICKHEAATLGEALEKAEAALRKEQADSFERAAALRTEDSDLFDELAHTQAQLKQSRLDSAQRLAEMKELEDSSAKEMFAAMQALAESNAEVEAATASEWKADAAFEQLADMSRELSDATARAGSESEQHAAILAASKAHAEMETAKMKQQLADLAAQLQVADSKWKNAEARLAVTESCSGTSNMQREGLLEARIHDLEVKLLEVAASKQSVESRLDASEARLQQLQSNVDDELLAKRAAEVRLAQVEKSSKSLDMKLAMAAECEQDAEVHLTQAEEMSWDLQRQLERESRSRGSVSMRLQEAEQEAESTGRKLALALAARQAAESRLSAEEVVFQQLEASLAHAETTASSRSQNAVSLKAELHERTMRLETEIQAQKASEAQTRKLQDSLRDLEAKLESAITAREDVDAALKESQRFATKMSQELISCQDAAKAELASYQIDGKVESASQVQAKVLKQQEMSERLQSEVADETKLAATYKALAGTLEMEVETEKQGREQAQAGLMCTYLILFDLLGSRMDLSSSPFYCQEAFGKAKDSANSLECQLAAASAMAERLKAESATVGGYSVGYGE</sequence>
<comment type="caution">
    <text evidence="3">The sequence shown here is derived from an EMBL/GenBank/DDBJ whole genome shotgun (WGS) entry which is preliminary data.</text>
</comment>
<gene>
    <name evidence="3" type="ORF">SCF082_LOCUS19023</name>
</gene>
<reference evidence="3 4" key="1">
    <citation type="submission" date="2024-02" db="EMBL/GenBank/DDBJ databases">
        <authorList>
            <person name="Chen Y."/>
            <person name="Shah S."/>
            <person name="Dougan E. K."/>
            <person name="Thang M."/>
            <person name="Chan C."/>
        </authorList>
    </citation>
    <scope>NUCLEOTIDE SEQUENCE [LARGE SCALE GENOMIC DNA]</scope>
</reference>
<evidence type="ECO:0000313" key="4">
    <source>
        <dbReference type="Proteomes" id="UP001642464"/>
    </source>
</evidence>
<evidence type="ECO:0000256" key="2">
    <source>
        <dbReference type="SAM" id="MobiDB-lite"/>
    </source>
</evidence>
<organism evidence="3 4">
    <name type="scientific">Durusdinium trenchii</name>
    <dbReference type="NCBI Taxonomy" id="1381693"/>
    <lineage>
        <taxon>Eukaryota</taxon>
        <taxon>Sar</taxon>
        <taxon>Alveolata</taxon>
        <taxon>Dinophyceae</taxon>
        <taxon>Suessiales</taxon>
        <taxon>Symbiodiniaceae</taxon>
        <taxon>Durusdinium</taxon>
    </lineage>
</organism>
<dbReference type="Proteomes" id="UP001642464">
    <property type="component" value="Unassembled WGS sequence"/>
</dbReference>
<dbReference type="EMBL" id="CAXAMM010012892">
    <property type="protein sequence ID" value="CAK9029965.1"/>
    <property type="molecule type" value="Genomic_DNA"/>
</dbReference>
<feature type="compositionally biased region" description="Basic and acidic residues" evidence="2">
    <location>
        <begin position="51"/>
        <end position="60"/>
    </location>
</feature>
<feature type="coiled-coil region" evidence="1">
    <location>
        <begin position="489"/>
        <end position="523"/>
    </location>
</feature>
<feature type="compositionally biased region" description="Polar residues" evidence="2">
    <location>
        <begin position="15"/>
        <end position="24"/>
    </location>
</feature>
<feature type="coiled-coil region" evidence="1">
    <location>
        <begin position="191"/>
        <end position="245"/>
    </location>
</feature>